<dbReference type="PANTHER" id="PTHR43557:SF6">
    <property type="entry name" value="MONODEHYDROASCORBATE REDUCTASE, CHLOROPLASTIC_MITOCHONDRIAL"/>
    <property type="match status" value="1"/>
</dbReference>
<dbReference type="EnsemblPlants" id="Bo4g096890.1">
    <property type="protein sequence ID" value="Bo4g096890.1"/>
    <property type="gene ID" value="Bo4g096890"/>
</dbReference>
<dbReference type="GO" id="GO:0005737">
    <property type="term" value="C:cytoplasm"/>
    <property type="evidence" value="ECO:0007669"/>
    <property type="project" value="TreeGrafter"/>
</dbReference>
<dbReference type="InterPro" id="IPR050446">
    <property type="entry name" value="FAD-oxidoreductase/Apoptosis"/>
</dbReference>
<dbReference type="AlphaFoldDB" id="A0A0D3BW13"/>
<accession>A0A0D3BW13</accession>
<keyword evidence="3" id="KW-0274">FAD</keyword>
<dbReference type="InterPro" id="IPR016156">
    <property type="entry name" value="FAD/NAD-linked_Rdtase_dimer_sf"/>
</dbReference>
<evidence type="ECO:0000313" key="5">
    <source>
        <dbReference type="EnsemblPlants" id="Bo4g096890.1"/>
    </source>
</evidence>
<evidence type="ECO:0000256" key="3">
    <source>
        <dbReference type="ARBA" id="ARBA00022827"/>
    </source>
</evidence>
<dbReference type="STRING" id="109376.A0A0D3BW13"/>
<dbReference type="OMA" id="ACSIKEM"/>
<evidence type="ECO:0000256" key="2">
    <source>
        <dbReference type="ARBA" id="ARBA00022630"/>
    </source>
</evidence>
<evidence type="ECO:0000256" key="4">
    <source>
        <dbReference type="ARBA" id="ARBA00023002"/>
    </source>
</evidence>
<dbReference type="Gene3D" id="3.30.390.30">
    <property type="match status" value="1"/>
</dbReference>
<dbReference type="GO" id="GO:0016651">
    <property type="term" value="F:oxidoreductase activity, acting on NAD(P)H"/>
    <property type="evidence" value="ECO:0007669"/>
    <property type="project" value="TreeGrafter"/>
</dbReference>
<dbReference type="SUPFAM" id="SSF51905">
    <property type="entry name" value="FAD/NAD(P)-binding domain"/>
    <property type="match status" value="1"/>
</dbReference>
<reference evidence="5" key="2">
    <citation type="submission" date="2015-03" db="UniProtKB">
        <authorList>
            <consortium name="EnsemblPlants"/>
        </authorList>
    </citation>
    <scope>IDENTIFICATION</scope>
</reference>
<dbReference type="InterPro" id="IPR036188">
    <property type="entry name" value="FAD/NAD-bd_sf"/>
</dbReference>
<dbReference type="eggNOG" id="KOG1336">
    <property type="taxonomic scope" value="Eukaryota"/>
</dbReference>
<sequence>MQYKNVGGTKACSIKEMNGASINNLEAGSDGRVTGVKLVYGSTIEADTVVIGIGAKPAIGPFETLSMNNSIGGIQADKSSSSNHRLMACSRQVPLDFFCYWRCCSLPVEDTIISRISTQEYTSMKAAQEKFGGSFMGIIYLNHNDSYCPVGETVEVGNFNPKIATFWIDFGRLKGVLVESGSPEVRDTPSFNQSIRIWTIAIASLVLFMYMHKRYTEFNTSLHCCVSLLLTHEFQLLPKLARSQPIVDKAKLASASSVEEALQIAEAALHS</sequence>
<comment type="similarity">
    <text evidence="1">Belongs to the FAD-dependent oxidoreductase family.</text>
</comment>
<name>A0A0D3BW13_BRAOL</name>
<organism evidence="5 6">
    <name type="scientific">Brassica oleracea var. oleracea</name>
    <dbReference type="NCBI Taxonomy" id="109376"/>
    <lineage>
        <taxon>Eukaryota</taxon>
        <taxon>Viridiplantae</taxon>
        <taxon>Streptophyta</taxon>
        <taxon>Embryophyta</taxon>
        <taxon>Tracheophyta</taxon>
        <taxon>Spermatophyta</taxon>
        <taxon>Magnoliopsida</taxon>
        <taxon>eudicotyledons</taxon>
        <taxon>Gunneridae</taxon>
        <taxon>Pentapetalae</taxon>
        <taxon>rosids</taxon>
        <taxon>malvids</taxon>
        <taxon>Brassicales</taxon>
        <taxon>Brassicaceae</taxon>
        <taxon>Brassiceae</taxon>
        <taxon>Brassica</taxon>
    </lineage>
</organism>
<keyword evidence="6" id="KW-1185">Reference proteome</keyword>
<dbReference type="Gene3D" id="3.50.50.60">
    <property type="entry name" value="FAD/NAD(P)-binding domain"/>
    <property type="match status" value="2"/>
</dbReference>
<dbReference type="Proteomes" id="UP000032141">
    <property type="component" value="Chromosome C4"/>
</dbReference>
<reference evidence="5 6" key="1">
    <citation type="journal article" date="2014" name="Genome Biol.">
        <title>Transcriptome and methylome profiling reveals relics of genome dominance in the mesopolyploid Brassica oleracea.</title>
        <authorList>
            <person name="Parkin I.A."/>
            <person name="Koh C."/>
            <person name="Tang H."/>
            <person name="Robinson S.J."/>
            <person name="Kagale S."/>
            <person name="Clarke W.E."/>
            <person name="Town C.D."/>
            <person name="Nixon J."/>
            <person name="Krishnakumar V."/>
            <person name="Bidwell S.L."/>
            <person name="Denoeud F."/>
            <person name="Belcram H."/>
            <person name="Links M.G."/>
            <person name="Just J."/>
            <person name="Clarke C."/>
            <person name="Bender T."/>
            <person name="Huebert T."/>
            <person name="Mason A.S."/>
            <person name="Pires J.C."/>
            <person name="Barker G."/>
            <person name="Moore J."/>
            <person name="Walley P.G."/>
            <person name="Manoli S."/>
            <person name="Batley J."/>
            <person name="Edwards D."/>
            <person name="Nelson M.N."/>
            <person name="Wang X."/>
            <person name="Paterson A.H."/>
            <person name="King G."/>
            <person name="Bancroft I."/>
            <person name="Chalhoub B."/>
            <person name="Sharpe A.G."/>
        </authorList>
    </citation>
    <scope>NUCLEOTIDE SEQUENCE</scope>
    <source>
        <strain evidence="5 6">cv. TO1000</strain>
    </source>
</reference>
<evidence type="ECO:0000313" key="6">
    <source>
        <dbReference type="Proteomes" id="UP000032141"/>
    </source>
</evidence>
<dbReference type="Gramene" id="Bo4g096890.1">
    <property type="protein sequence ID" value="Bo4g096890.1"/>
    <property type="gene ID" value="Bo4g096890"/>
</dbReference>
<keyword evidence="4" id="KW-0560">Oxidoreductase</keyword>
<keyword evidence="2" id="KW-0285">Flavoprotein</keyword>
<dbReference type="HOGENOM" id="CLU_1027985_0_0_1"/>
<proteinExistence type="inferred from homology"/>
<protein>
    <recommendedName>
        <fullName evidence="7">FAD/NAD(P)-binding domain-containing protein</fullName>
    </recommendedName>
</protein>
<evidence type="ECO:0000256" key="1">
    <source>
        <dbReference type="ARBA" id="ARBA00006442"/>
    </source>
</evidence>
<dbReference type="PANTHER" id="PTHR43557">
    <property type="entry name" value="APOPTOSIS-INDUCING FACTOR 1"/>
    <property type="match status" value="1"/>
</dbReference>
<evidence type="ECO:0008006" key="7">
    <source>
        <dbReference type="Google" id="ProtNLM"/>
    </source>
</evidence>